<dbReference type="EMBL" id="UYRT01002466">
    <property type="protein sequence ID" value="VDK31086.1"/>
    <property type="molecule type" value="Genomic_DNA"/>
</dbReference>
<reference evidence="3" key="1">
    <citation type="submission" date="2016-06" db="UniProtKB">
        <authorList>
            <consortium name="WormBaseParasite"/>
        </authorList>
    </citation>
    <scope>IDENTIFICATION</scope>
</reference>
<sequence>MLVRRVSDENLDDCCCTVVHSGQIGVNKQTLSIQIQDYTQFGGATRIKTGACSDNRCGKGADNWNTVRHCCSDPEY</sequence>
<name>A0A183CZF9_9BILA</name>
<accession>A0A183CZF9</accession>
<evidence type="ECO:0000313" key="1">
    <source>
        <dbReference type="EMBL" id="VDK31086.1"/>
    </source>
</evidence>
<proteinExistence type="predicted"/>
<dbReference type="Proteomes" id="UP000271098">
    <property type="component" value="Unassembled WGS sequence"/>
</dbReference>
<keyword evidence="2" id="KW-1185">Reference proteome</keyword>
<reference evidence="1 2" key="2">
    <citation type="submission" date="2018-11" db="EMBL/GenBank/DDBJ databases">
        <authorList>
            <consortium name="Pathogen Informatics"/>
        </authorList>
    </citation>
    <scope>NUCLEOTIDE SEQUENCE [LARGE SCALE GENOMIC DNA]</scope>
</reference>
<protein>
    <submittedName>
        <fullName evidence="1 3">Uncharacterized protein</fullName>
    </submittedName>
</protein>
<evidence type="ECO:0000313" key="2">
    <source>
        <dbReference type="Proteomes" id="UP000271098"/>
    </source>
</evidence>
<dbReference type="AlphaFoldDB" id="A0A183CZF9"/>
<evidence type="ECO:0000313" key="3">
    <source>
        <dbReference type="WBParaSite" id="GPUH_0000185401-mRNA-1"/>
    </source>
</evidence>
<gene>
    <name evidence="1" type="ORF">GPUH_LOCUS1850</name>
</gene>
<organism evidence="3">
    <name type="scientific">Gongylonema pulchrum</name>
    <dbReference type="NCBI Taxonomy" id="637853"/>
    <lineage>
        <taxon>Eukaryota</taxon>
        <taxon>Metazoa</taxon>
        <taxon>Ecdysozoa</taxon>
        <taxon>Nematoda</taxon>
        <taxon>Chromadorea</taxon>
        <taxon>Rhabditida</taxon>
        <taxon>Spirurina</taxon>
        <taxon>Spiruromorpha</taxon>
        <taxon>Spiruroidea</taxon>
        <taxon>Gongylonematidae</taxon>
        <taxon>Gongylonema</taxon>
    </lineage>
</organism>
<dbReference type="WBParaSite" id="GPUH_0000185401-mRNA-1">
    <property type="protein sequence ID" value="GPUH_0000185401-mRNA-1"/>
    <property type="gene ID" value="GPUH_0000185401"/>
</dbReference>